<feature type="compositionally biased region" description="Pro residues" evidence="2">
    <location>
        <begin position="427"/>
        <end position="437"/>
    </location>
</feature>
<evidence type="ECO:0000256" key="1">
    <source>
        <dbReference type="SAM" id="Coils"/>
    </source>
</evidence>
<proteinExistence type="predicted"/>
<reference evidence="3 4" key="1">
    <citation type="submission" date="2016-07" db="EMBL/GenBank/DDBJ databases">
        <title>Pervasive Adenine N6-methylation of Active Genes in Fungi.</title>
        <authorList>
            <consortium name="DOE Joint Genome Institute"/>
            <person name="Mondo S.J."/>
            <person name="Dannebaum R.O."/>
            <person name="Kuo R.C."/>
            <person name="Labutti K."/>
            <person name="Haridas S."/>
            <person name="Kuo A."/>
            <person name="Salamov A."/>
            <person name="Ahrendt S.R."/>
            <person name="Lipzen A."/>
            <person name="Sullivan W."/>
            <person name="Andreopoulos W.B."/>
            <person name="Clum A."/>
            <person name="Lindquist E."/>
            <person name="Daum C."/>
            <person name="Ramamoorthy G.K."/>
            <person name="Gryganskyi A."/>
            <person name="Culley D."/>
            <person name="Magnuson J.K."/>
            <person name="James T.Y."/>
            <person name="O'Malley M.A."/>
            <person name="Stajich J.E."/>
            <person name="Spatafora J.W."/>
            <person name="Visel A."/>
            <person name="Grigoriev I.V."/>
        </authorList>
    </citation>
    <scope>NUCLEOTIDE SEQUENCE [LARGE SCALE GENOMIC DNA]</scope>
    <source>
        <strain evidence="3 4">JEL800</strain>
    </source>
</reference>
<feature type="compositionally biased region" description="Polar residues" evidence="2">
    <location>
        <begin position="454"/>
        <end position="464"/>
    </location>
</feature>
<dbReference type="AlphaFoldDB" id="A0A1Y2CAK2"/>
<evidence type="ECO:0000313" key="4">
    <source>
        <dbReference type="Proteomes" id="UP000193642"/>
    </source>
</evidence>
<feature type="compositionally biased region" description="Polar residues" evidence="2">
    <location>
        <begin position="408"/>
        <end position="425"/>
    </location>
</feature>
<evidence type="ECO:0000313" key="3">
    <source>
        <dbReference type="EMBL" id="ORY44059.1"/>
    </source>
</evidence>
<dbReference type="EMBL" id="MCGO01000023">
    <property type="protein sequence ID" value="ORY44059.1"/>
    <property type="molecule type" value="Genomic_DNA"/>
</dbReference>
<dbReference type="OrthoDB" id="2111725at2759"/>
<accession>A0A1Y2CAK2</accession>
<sequence>MESTIELLREYGSVFSSLHYEVNGFKVKEIKHIEQELEKHKKELAEAVNHLESVKETQTGATSVFRRGSIKVRNRNAEFQLNTSSTPPQKQDDGAAKLMEAQSREQSIVLAITNLKQRLKTNTKFHERLVQETEPLAALRSDLVSLVAKYFFMHPSTEESYFSKQLDHAIDEFFIAHKDSHNLKTAAINVHRGVKLLKQDKGVVSANKDVDIVALEDIIFSLHFLQLANTFWPNLRSIAMPDSFEKIKGSGKGGSQRDNWAMASERLNMLKAHLSETADFLKKEQKTNIEVLNSVFMRIMDVSDKLKLVRFKMMEAKLMSLVPGTEKRTVKDSQWKRILEPDINFMKKVAVLDIVVKDVEEIGRAVGQIYVSSFKFEEEFAKEVPAQREEMQRSPSFTIVIEAPYEPPSTTNTPRNMSRQLSTDDFPTPPSSAPPVPKIDASFRVDSMPRTAPIKSNSLPRDTP</sequence>
<keyword evidence="1" id="KW-0175">Coiled coil</keyword>
<organism evidence="3 4">
    <name type="scientific">Rhizoclosmatium globosum</name>
    <dbReference type="NCBI Taxonomy" id="329046"/>
    <lineage>
        <taxon>Eukaryota</taxon>
        <taxon>Fungi</taxon>
        <taxon>Fungi incertae sedis</taxon>
        <taxon>Chytridiomycota</taxon>
        <taxon>Chytridiomycota incertae sedis</taxon>
        <taxon>Chytridiomycetes</taxon>
        <taxon>Chytridiales</taxon>
        <taxon>Chytriomycetaceae</taxon>
        <taxon>Rhizoclosmatium</taxon>
    </lineage>
</organism>
<protein>
    <submittedName>
        <fullName evidence="3">Uncharacterized protein</fullName>
    </submittedName>
</protein>
<keyword evidence="4" id="KW-1185">Reference proteome</keyword>
<evidence type="ECO:0000256" key="2">
    <source>
        <dbReference type="SAM" id="MobiDB-lite"/>
    </source>
</evidence>
<feature type="region of interest" description="Disordered" evidence="2">
    <location>
        <begin position="404"/>
        <end position="464"/>
    </location>
</feature>
<gene>
    <name evidence="3" type="ORF">BCR33DRAFT_738233</name>
</gene>
<name>A0A1Y2CAK2_9FUNG</name>
<dbReference type="Proteomes" id="UP000193642">
    <property type="component" value="Unassembled WGS sequence"/>
</dbReference>
<feature type="coiled-coil region" evidence="1">
    <location>
        <begin position="23"/>
        <end position="57"/>
    </location>
</feature>
<comment type="caution">
    <text evidence="3">The sequence shown here is derived from an EMBL/GenBank/DDBJ whole genome shotgun (WGS) entry which is preliminary data.</text>
</comment>